<organism evidence="1 2">
    <name type="scientific">Naganishia cerealis</name>
    <dbReference type="NCBI Taxonomy" id="610337"/>
    <lineage>
        <taxon>Eukaryota</taxon>
        <taxon>Fungi</taxon>
        <taxon>Dikarya</taxon>
        <taxon>Basidiomycota</taxon>
        <taxon>Agaricomycotina</taxon>
        <taxon>Tremellomycetes</taxon>
        <taxon>Filobasidiales</taxon>
        <taxon>Filobasidiaceae</taxon>
        <taxon>Naganishia</taxon>
    </lineage>
</organism>
<keyword evidence="2" id="KW-1185">Reference proteome</keyword>
<comment type="caution">
    <text evidence="1">The sequence shown here is derived from an EMBL/GenBank/DDBJ whole genome shotgun (WGS) entry which is preliminary data.</text>
</comment>
<reference evidence="1" key="1">
    <citation type="submission" date="2023-04" db="EMBL/GenBank/DDBJ databases">
        <title>Draft Genome sequencing of Naganishia species isolated from polar environments using Oxford Nanopore Technology.</title>
        <authorList>
            <person name="Leo P."/>
            <person name="Venkateswaran K."/>
        </authorList>
    </citation>
    <scope>NUCLEOTIDE SEQUENCE</scope>
    <source>
        <strain evidence="1">MNA-CCFEE 5261</strain>
    </source>
</reference>
<dbReference type="EMBL" id="JASBWR010000084">
    <property type="protein sequence ID" value="KAJ9097550.1"/>
    <property type="molecule type" value="Genomic_DNA"/>
</dbReference>
<evidence type="ECO:0000313" key="1">
    <source>
        <dbReference type="EMBL" id="KAJ9097550.1"/>
    </source>
</evidence>
<evidence type="ECO:0000313" key="2">
    <source>
        <dbReference type="Proteomes" id="UP001241377"/>
    </source>
</evidence>
<proteinExistence type="predicted"/>
<gene>
    <name evidence="1" type="ORF">QFC19_006724</name>
</gene>
<dbReference type="Proteomes" id="UP001241377">
    <property type="component" value="Unassembled WGS sequence"/>
</dbReference>
<sequence>MSDTEKQTKTANEDVPMEDAPATTEQDVAPVADKASVEDSAAMDTEEPAAAGEETKESAEKPASSEKPVSSKSKNRTTVSARKEGNSSRKLAGKIAKADAKDSLKGKFKVGDVVLGKLKGYPAWHSAGAVVAAQMKFNARRFATSTVFPQA</sequence>
<accession>A0ACC2VEL6</accession>
<protein>
    <submittedName>
        <fullName evidence="1">Uncharacterized protein</fullName>
    </submittedName>
</protein>
<name>A0ACC2VEL6_9TREE</name>